<sequence length="75" mass="8479">MCQCPDQFEVFLNIVMNKGNIAFVRTAELISQCFNRKVPEHVSASAIVLKVSSSLSISMNIPNTFPFIRIELKMM</sequence>
<dbReference type="InParanoid" id="A0A1X7V9K8"/>
<proteinExistence type="predicted"/>
<accession>A0A1X7V9K8</accession>
<dbReference type="EnsemblMetazoa" id="Aqu2.1.36459_001">
    <property type="protein sequence ID" value="Aqu2.1.36459_001"/>
    <property type="gene ID" value="Aqu2.1.36459"/>
</dbReference>
<protein>
    <submittedName>
        <fullName evidence="1">Uncharacterized protein</fullName>
    </submittedName>
</protein>
<organism evidence="1">
    <name type="scientific">Amphimedon queenslandica</name>
    <name type="common">Sponge</name>
    <dbReference type="NCBI Taxonomy" id="400682"/>
    <lineage>
        <taxon>Eukaryota</taxon>
        <taxon>Metazoa</taxon>
        <taxon>Porifera</taxon>
        <taxon>Demospongiae</taxon>
        <taxon>Heteroscleromorpha</taxon>
        <taxon>Haplosclerida</taxon>
        <taxon>Niphatidae</taxon>
        <taxon>Amphimedon</taxon>
    </lineage>
</organism>
<reference evidence="1" key="1">
    <citation type="submission" date="2017-05" db="UniProtKB">
        <authorList>
            <consortium name="EnsemblMetazoa"/>
        </authorList>
    </citation>
    <scope>IDENTIFICATION</scope>
</reference>
<dbReference type="AlphaFoldDB" id="A0A1X7V9K8"/>
<evidence type="ECO:0000313" key="1">
    <source>
        <dbReference type="EnsemblMetazoa" id="Aqu2.1.36459_001"/>
    </source>
</evidence>
<name>A0A1X7V9K8_AMPQE</name>